<reference evidence="2" key="1">
    <citation type="submission" date="2015-07" db="EMBL/GenBank/DDBJ databases">
        <title>Transcriptome Assembly of Anthurium amnicola.</title>
        <authorList>
            <person name="Suzuki J."/>
        </authorList>
    </citation>
    <scope>NUCLEOTIDE SEQUENCE</scope>
</reference>
<feature type="compositionally biased region" description="Polar residues" evidence="1">
    <location>
        <begin position="1"/>
        <end position="20"/>
    </location>
</feature>
<feature type="region of interest" description="Disordered" evidence="1">
    <location>
        <begin position="1"/>
        <end position="60"/>
    </location>
</feature>
<sequence length="239" mass="26668">MESYITDNNSFPQLMQSTEIYPQLPSPEMAVSDQSEGEVPSSPSQYSQLMTPPSSSDLQRLTNEQGEHDIELDATEADGYNNVFMYMSNDFSVDTLIDQFDSIPTCEELCQTLNNWTDSYKAEQTNCSSCGQAFVEGTLWCITCDADQIIVDDAWAENAEIVDDSNGIQQLDMFDYGQFLDPSLDGSDIDQKTWIELLENGMFSNIEGGSEEDINKIGHFVCDSNMYSLGSVYPVETSI</sequence>
<protein>
    <submittedName>
        <fullName evidence="2">UPF0317 protein Swoo_1731</fullName>
    </submittedName>
</protein>
<feature type="compositionally biased region" description="Polar residues" evidence="1">
    <location>
        <begin position="41"/>
        <end position="60"/>
    </location>
</feature>
<accession>A0A1D1ZAX6</accession>
<gene>
    <name evidence="2" type="primary">Swoo_1731</name>
    <name evidence="2" type="ORF">g.2002</name>
</gene>
<evidence type="ECO:0000256" key="1">
    <source>
        <dbReference type="SAM" id="MobiDB-lite"/>
    </source>
</evidence>
<name>A0A1D1ZAX6_9ARAE</name>
<evidence type="ECO:0000313" key="2">
    <source>
        <dbReference type="EMBL" id="JAT63995.1"/>
    </source>
</evidence>
<dbReference type="EMBL" id="GDJX01003941">
    <property type="protein sequence ID" value="JAT63995.1"/>
    <property type="molecule type" value="Transcribed_RNA"/>
</dbReference>
<organism evidence="2">
    <name type="scientific">Anthurium amnicola</name>
    <dbReference type="NCBI Taxonomy" id="1678845"/>
    <lineage>
        <taxon>Eukaryota</taxon>
        <taxon>Viridiplantae</taxon>
        <taxon>Streptophyta</taxon>
        <taxon>Embryophyta</taxon>
        <taxon>Tracheophyta</taxon>
        <taxon>Spermatophyta</taxon>
        <taxon>Magnoliopsida</taxon>
        <taxon>Liliopsida</taxon>
        <taxon>Araceae</taxon>
        <taxon>Pothoideae</taxon>
        <taxon>Potheae</taxon>
        <taxon>Anthurium</taxon>
    </lineage>
</organism>
<dbReference type="AlphaFoldDB" id="A0A1D1ZAX6"/>
<proteinExistence type="predicted"/>